<organism evidence="2 3">
    <name type="scientific">Exiguobacterium aurantiacum</name>
    <dbReference type="NCBI Taxonomy" id="33987"/>
    <lineage>
        <taxon>Bacteria</taxon>
        <taxon>Bacillati</taxon>
        <taxon>Bacillota</taxon>
        <taxon>Bacilli</taxon>
        <taxon>Bacillales</taxon>
        <taxon>Bacillales Family XII. Incertae Sedis</taxon>
        <taxon>Exiguobacterium</taxon>
    </lineage>
</organism>
<reference evidence="2 3" key="1">
    <citation type="submission" date="2018-06" db="EMBL/GenBank/DDBJ databases">
        <authorList>
            <consortium name="Pathogen Informatics"/>
            <person name="Doyle S."/>
        </authorList>
    </citation>
    <scope>NUCLEOTIDE SEQUENCE [LARGE SCALE GENOMIC DNA]</scope>
    <source>
        <strain evidence="2 3">NCTC13163</strain>
    </source>
</reference>
<sequence>MISLLLLVLAMAVVTYIPRLVPLLWLKELKLPPLLKRFLLFTPYAVLASLIFPGILHATSNTTSAVAGGVVAVTLALLRMNLVLVVLGGIAGVYVMEAFL</sequence>
<keyword evidence="1" id="KW-0472">Membrane</keyword>
<evidence type="ECO:0000313" key="2">
    <source>
        <dbReference type="EMBL" id="STO09528.1"/>
    </source>
</evidence>
<evidence type="ECO:0000313" key="3">
    <source>
        <dbReference type="Proteomes" id="UP000254060"/>
    </source>
</evidence>
<dbReference type="Pfam" id="PF05437">
    <property type="entry name" value="AzlD"/>
    <property type="match status" value="1"/>
</dbReference>
<proteinExistence type="predicted"/>
<accession>A0A377FXQ6</accession>
<keyword evidence="1" id="KW-0812">Transmembrane</keyword>
<name>A0A377FXQ6_9BACL</name>
<feature type="transmembrane region" description="Helical" evidence="1">
    <location>
        <begin position="38"/>
        <end position="58"/>
    </location>
</feature>
<evidence type="ECO:0000256" key="1">
    <source>
        <dbReference type="SAM" id="Phobius"/>
    </source>
</evidence>
<dbReference type="EMBL" id="UGGP01000001">
    <property type="protein sequence ID" value="STO09528.1"/>
    <property type="molecule type" value="Genomic_DNA"/>
</dbReference>
<dbReference type="Proteomes" id="UP000254060">
    <property type="component" value="Unassembled WGS sequence"/>
</dbReference>
<dbReference type="STRING" id="1397694.GCA_000702585_00388"/>
<dbReference type="InterPro" id="IPR008407">
    <property type="entry name" value="Brnchd-chn_aa_trnsp_AzlD"/>
</dbReference>
<dbReference type="AlphaFoldDB" id="A0A377FXQ6"/>
<protein>
    <submittedName>
        <fullName evidence="2">Predicted membrane protein</fullName>
    </submittedName>
</protein>
<feature type="transmembrane region" description="Helical" evidence="1">
    <location>
        <begin position="70"/>
        <end position="95"/>
    </location>
</feature>
<gene>
    <name evidence="2" type="ORF">NCTC13163_02966</name>
</gene>
<keyword evidence="1" id="KW-1133">Transmembrane helix</keyword>
<dbReference type="RefSeq" id="WP_029333912.1">
    <property type="nucleotide sequence ID" value="NZ_UGGP01000001.1"/>
</dbReference>
<feature type="transmembrane region" description="Helical" evidence="1">
    <location>
        <begin position="6"/>
        <end position="26"/>
    </location>
</feature>